<dbReference type="Proteomes" id="UP000078561">
    <property type="component" value="Unassembled WGS sequence"/>
</dbReference>
<dbReference type="GO" id="GO:0006241">
    <property type="term" value="P:CTP biosynthetic process"/>
    <property type="evidence" value="ECO:0007669"/>
    <property type="project" value="InterPro"/>
</dbReference>
<comment type="similarity">
    <text evidence="1 11 12">Belongs to the NDK family.</text>
</comment>
<dbReference type="PANTHER" id="PTHR46161:SF3">
    <property type="entry name" value="NUCLEOSIDE DIPHOSPHATE KINASE DDB_G0292928-RELATED"/>
    <property type="match status" value="1"/>
</dbReference>
<accession>A0A168P811</accession>
<keyword evidence="3" id="KW-0963">Cytoplasm</keyword>
<evidence type="ECO:0000256" key="12">
    <source>
        <dbReference type="RuleBase" id="RU004011"/>
    </source>
</evidence>
<evidence type="ECO:0000256" key="1">
    <source>
        <dbReference type="ARBA" id="ARBA00008142"/>
    </source>
</evidence>
<dbReference type="InterPro" id="IPR034907">
    <property type="entry name" value="NDK-like_dom"/>
</dbReference>
<keyword evidence="5" id="KW-0479">Metal-binding</keyword>
<keyword evidence="6 13" id="KW-0547">Nucleotide-binding</keyword>
<dbReference type="OMA" id="MEASMFL"/>
<evidence type="ECO:0000256" key="2">
    <source>
        <dbReference type="ARBA" id="ARBA00017632"/>
    </source>
</evidence>
<dbReference type="OrthoDB" id="2162449at2759"/>
<dbReference type="Pfam" id="PF00334">
    <property type="entry name" value="NDK"/>
    <property type="match status" value="1"/>
</dbReference>
<dbReference type="InParanoid" id="A0A168P811"/>
<dbReference type="AlphaFoldDB" id="A0A168P811"/>
<evidence type="ECO:0000256" key="7">
    <source>
        <dbReference type="ARBA" id="ARBA00022777"/>
    </source>
</evidence>
<evidence type="ECO:0000256" key="9">
    <source>
        <dbReference type="ARBA" id="ARBA00022842"/>
    </source>
</evidence>
<dbReference type="Gene3D" id="3.30.70.141">
    <property type="entry name" value="Nucleoside diphosphate kinase-like domain"/>
    <property type="match status" value="1"/>
</dbReference>
<dbReference type="EMBL" id="LT553604">
    <property type="protein sequence ID" value="SAM01916.1"/>
    <property type="molecule type" value="Genomic_DNA"/>
</dbReference>
<dbReference type="GO" id="GO:0005524">
    <property type="term" value="F:ATP binding"/>
    <property type="evidence" value="ECO:0007669"/>
    <property type="project" value="UniProtKB-KW"/>
</dbReference>
<feature type="domain" description="Nucleoside diphosphate kinase-like" evidence="14">
    <location>
        <begin position="21"/>
        <end position="151"/>
    </location>
</feature>
<dbReference type="GO" id="GO:0046872">
    <property type="term" value="F:metal ion binding"/>
    <property type="evidence" value="ECO:0007669"/>
    <property type="project" value="UniProtKB-KW"/>
</dbReference>
<dbReference type="STRING" id="4829.A0A168P811"/>
<gene>
    <name evidence="15" type="primary">ABSGL_07666.1 scaffold 8929</name>
</gene>
<dbReference type="InterPro" id="IPR023005">
    <property type="entry name" value="Nucleoside_diP_kinase_AS"/>
</dbReference>
<keyword evidence="7 13" id="KW-0418">Kinase</keyword>
<dbReference type="PROSITE" id="PS00469">
    <property type="entry name" value="NDPK"/>
    <property type="match status" value="1"/>
</dbReference>
<sequence length="153" mass="17295">MEPWLSSLPVWPLVEQSLCRKEQTLAVIKPDGFSQAADIVKQLQSNDFHLIDVRTTTLTTSTVAEWYHAKRNESYYPSLERYLTRGPVQVLILERVDAIAGLRRVIGPTDPHLARQLAPRSIRALFGTNVQENAIHASDSLATFKAERILLMD</sequence>
<evidence type="ECO:0000256" key="5">
    <source>
        <dbReference type="ARBA" id="ARBA00022723"/>
    </source>
</evidence>
<dbReference type="GO" id="GO:0004550">
    <property type="term" value="F:nucleoside diphosphate kinase activity"/>
    <property type="evidence" value="ECO:0007669"/>
    <property type="project" value="UniProtKB-EC"/>
</dbReference>
<evidence type="ECO:0000256" key="11">
    <source>
        <dbReference type="PROSITE-ProRule" id="PRU00706"/>
    </source>
</evidence>
<protein>
    <recommendedName>
        <fullName evidence="2 13">Nucleoside diphosphate kinase</fullName>
        <ecNumber evidence="13">2.7.4.6</ecNumber>
    </recommendedName>
</protein>
<dbReference type="GO" id="GO:0006228">
    <property type="term" value="P:UTP biosynthetic process"/>
    <property type="evidence" value="ECO:0007669"/>
    <property type="project" value="InterPro"/>
</dbReference>
<evidence type="ECO:0000256" key="4">
    <source>
        <dbReference type="ARBA" id="ARBA00022679"/>
    </source>
</evidence>
<evidence type="ECO:0000259" key="14">
    <source>
        <dbReference type="SMART" id="SM00562"/>
    </source>
</evidence>
<reference evidence="15" key="1">
    <citation type="submission" date="2016-04" db="EMBL/GenBank/DDBJ databases">
        <authorList>
            <person name="Evans L.H."/>
            <person name="Alamgir A."/>
            <person name="Owens N."/>
            <person name="Weber N.D."/>
            <person name="Virtaneva K."/>
            <person name="Barbian K."/>
            <person name="Babar A."/>
            <person name="Rosenke K."/>
        </authorList>
    </citation>
    <scope>NUCLEOTIDE SEQUENCE [LARGE SCALE GENOMIC DNA]</scope>
    <source>
        <strain evidence="15">CBS 101.48</strain>
    </source>
</reference>
<name>A0A168P811_ABSGL</name>
<evidence type="ECO:0000256" key="6">
    <source>
        <dbReference type="ARBA" id="ARBA00022741"/>
    </source>
</evidence>
<evidence type="ECO:0000313" key="16">
    <source>
        <dbReference type="Proteomes" id="UP000078561"/>
    </source>
</evidence>
<dbReference type="InterPro" id="IPR001564">
    <property type="entry name" value="Nucleoside_diP_kinase"/>
</dbReference>
<evidence type="ECO:0000256" key="8">
    <source>
        <dbReference type="ARBA" id="ARBA00022840"/>
    </source>
</evidence>
<dbReference type="SUPFAM" id="SSF54919">
    <property type="entry name" value="Nucleoside diphosphate kinase, NDK"/>
    <property type="match status" value="1"/>
</dbReference>
<dbReference type="PRINTS" id="PR01243">
    <property type="entry name" value="NUCDPKINASE"/>
</dbReference>
<keyword evidence="4 13" id="KW-0808">Transferase</keyword>
<keyword evidence="10" id="KW-0546">Nucleotide metabolism</keyword>
<dbReference type="InterPro" id="IPR036850">
    <property type="entry name" value="NDK-like_dom_sf"/>
</dbReference>
<proteinExistence type="inferred from homology"/>
<dbReference type="EC" id="2.7.4.6" evidence="13"/>
<organism evidence="15">
    <name type="scientific">Absidia glauca</name>
    <name type="common">Pin mould</name>
    <dbReference type="NCBI Taxonomy" id="4829"/>
    <lineage>
        <taxon>Eukaryota</taxon>
        <taxon>Fungi</taxon>
        <taxon>Fungi incertae sedis</taxon>
        <taxon>Mucoromycota</taxon>
        <taxon>Mucoromycotina</taxon>
        <taxon>Mucoromycetes</taxon>
        <taxon>Mucorales</taxon>
        <taxon>Cunninghamellaceae</taxon>
        <taxon>Absidia</taxon>
    </lineage>
</organism>
<evidence type="ECO:0000313" key="15">
    <source>
        <dbReference type="EMBL" id="SAM01916.1"/>
    </source>
</evidence>
<comment type="catalytic activity">
    <reaction evidence="13">
        <text>a 2'-deoxyribonucleoside 5'-diphosphate + ATP = a 2'-deoxyribonucleoside 5'-triphosphate + ADP</text>
        <dbReference type="Rhea" id="RHEA:44640"/>
        <dbReference type="ChEBI" id="CHEBI:30616"/>
        <dbReference type="ChEBI" id="CHEBI:61560"/>
        <dbReference type="ChEBI" id="CHEBI:73316"/>
        <dbReference type="ChEBI" id="CHEBI:456216"/>
        <dbReference type="EC" id="2.7.4.6"/>
    </reaction>
</comment>
<dbReference type="PANTHER" id="PTHR46161">
    <property type="entry name" value="NUCLEOSIDE DIPHOSPHATE KINASE"/>
    <property type="match status" value="1"/>
</dbReference>
<dbReference type="SMART" id="SM00562">
    <property type="entry name" value="NDK"/>
    <property type="match status" value="1"/>
</dbReference>
<keyword evidence="16" id="KW-1185">Reference proteome</keyword>
<dbReference type="GO" id="GO:0006183">
    <property type="term" value="P:GTP biosynthetic process"/>
    <property type="evidence" value="ECO:0007669"/>
    <property type="project" value="InterPro"/>
</dbReference>
<evidence type="ECO:0000256" key="3">
    <source>
        <dbReference type="ARBA" id="ARBA00022490"/>
    </source>
</evidence>
<evidence type="ECO:0000256" key="13">
    <source>
        <dbReference type="RuleBase" id="RU004013"/>
    </source>
</evidence>
<evidence type="ECO:0000256" key="10">
    <source>
        <dbReference type="ARBA" id="ARBA00023080"/>
    </source>
</evidence>
<comment type="caution">
    <text evidence="11">Lacks conserved residue(s) required for the propagation of feature annotation.</text>
</comment>
<dbReference type="PROSITE" id="PS51374">
    <property type="entry name" value="NDPK_LIKE"/>
    <property type="match status" value="1"/>
</dbReference>
<keyword evidence="8 13" id="KW-0067">ATP-binding</keyword>
<keyword evidence="9" id="KW-0460">Magnesium</keyword>